<accession>A0A1R1X3B5</accession>
<sequence length="177" mass="19746">MDSHPFRSEVIKNIDLSDHLPVTVSWAMDKIGAQLNSTKKISLEKIAINADKIVNNNRFSALLHLDSDTNKIITDMHTAAKSVADELNSAAEKNSHFDVTLTPENQYIHDLNEIIPEPYTECYRIPTWEVITAALKSTPNKKSPGIDSIPSEFWKLVQDEEQPTSVAVETDDEAEGS</sequence>
<comment type="caution">
    <text evidence="1">The sequence shown here is derived from an EMBL/GenBank/DDBJ whole genome shotgun (WGS) entry which is preliminary data.</text>
</comment>
<keyword evidence="2" id="KW-1185">Reference proteome</keyword>
<dbReference type="EMBL" id="LSSN01005562">
    <property type="protein sequence ID" value="OMJ09128.1"/>
    <property type="molecule type" value="Genomic_DNA"/>
</dbReference>
<evidence type="ECO:0000313" key="2">
    <source>
        <dbReference type="Proteomes" id="UP000187283"/>
    </source>
</evidence>
<gene>
    <name evidence="1" type="ORF">AYI70_g11112</name>
</gene>
<proteinExistence type="predicted"/>
<organism evidence="1 2">
    <name type="scientific">Smittium culicis</name>
    <dbReference type="NCBI Taxonomy" id="133412"/>
    <lineage>
        <taxon>Eukaryota</taxon>
        <taxon>Fungi</taxon>
        <taxon>Fungi incertae sedis</taxon>
        <taxon>Zoopagomycota</taxon>
        <taxon>Kickxellomycotina</taxon>
        <taxon>Harpellomycetes</taxon>
        <taxon>Harpellales</taxon>
        <taxon>Legeriomycetaceae</taxon>
        <taxon>Smittium</taxon>
    </lineage>
</organism>
<protein>
    <submittedName>
        <fullName evidence="1">Uncharacterized protein</fullName>
    </submittedName>
</protein>
<dbReference type="AlphaFoldDB" id="A0A1R1X3B5"/>
<evidence type="ECO:0000313" key="1">
    <source>
        <dbReference type="EMBL" id="OMJ09128.1"/>
    </source>
</evidence>
<reference evidence="1 2" key="1">
    <citation type="submission" date="2017-01" db="EMBL/GenBank/DDBJ databases">
        <authorList>
            <person name="Mah S.A."/>
            <person name="Swanson W.J."/>
            <person name="Moy G.W."/>
            <person name="Vacquier V.D."/>
        </authorList>
    </citation>
    <scope>NUCLEOTIDE SEQUENCE [LARGE SCALE GENOMIC DNA]</scope>
    <source>
        <strain evidence="1 2">GSMNP</strain>
    </source>
</reference>
<dbReference type="OrthoDB" id="3067660at2759"/>
<name>A0A1R1X3B5_9FUNG</name>
<dbReference type="Proteomes" id="UP000187283">
    <property type="component" value="Unassembled WGS sequence"/>
</dbReference>